<dbReference type="GO" id="GO:0016811">
    <property type="term" value="F:hydrolase activity, acting on carbon-nitrogen (but not peptide) bonds, in linear amides"/>
    <property type="evidence" value="ECO:0007669"/>
    <property type="project" value="TreeGrafter"/>
</dbReference>
<dbReference type="PANTHER" id="PTHR35005:SF1">
    <property type="entry name" value="2-AMINO-5-FORMYLAMINO-6-RIBOSYLAMINOPYRIMIDIN-4(3H)-ONE 5'-MONOPHOSPHATE DEFORMYLASE"/>
    <property type="match status" value="1"/>
</dbReference>
<dbReference type="Proteomes" id="UP000032483">
    <property type="component" value="Unassembled WGS sequence"/>
</dbReference>
<reference evidence="6" key="1">
    <citation type="submission" date="2015-02" db="EMBL/GenBank/DDBJ databases">
        <title>A novel member of the family Ruminococcaceae isolated from human feces.</title>
        <authorList>
            <person name="Shkoporov A.N."/>
            <person name="Chaplin A.V."/>
            <person name="Motuzova O.V."/>
            <person name="Kafarskaia L.I."/>
            <person name="Khokhlova E.V."/>
            <person name="Efimov B.A."/>
        </authorList>
    </citation>
    <scope>NUCLEOTIDE SEQUENCE [LARGE SCALE GENOMIC DNA]</scope>
    <source>
        <strain evidence="6">585-1</strain>
    </source>
</reference>
<evidence type="ECO:0000256" key="2">
    <source>
        <dbReference type="ARBA" id="ARBA00022723"/>
    </source>
</evidence>
<accession>A0A0D8J542</accession>
<evidence type="ECO:0000313" key="7">
    <source>
        <dbReference type="EMBL" id="MTS51120.1"/>
    </source>
</evidence>
<dbReference type="Pfam" id="PF02633">
    <property type="entry name" value="Creatininase"/>
    <property type="match status" value="1"/>
</dbReference>
<dbReference type="GO" id="GO:0046872">
    <property type="term" value="F:metal ion binding"/>
    <property type="evidence" value="ECO:0007669"/>
    <property type="project" value="UniProtKB-KW"/>
</dbReference>
<dbReference type="InterPro" id="IPR003785">
    <property type="entry name" value="Creatininase/forma_Hydrolase"/>
</dbReference>
<evidence type="ECO:0000313" key="6">
    <source>
        <dbReference type="EMBL" id="KJF40918.1"/>
    </source>
</evidence>
<dbReference type="GeneID" id="42855719"/>
<dbReference type="SUPFAM" id="SSF102215">
    <property type="entry name" value="Creatininase"/>
    <property type="match status" value="1"/>
</dbReference>
<dbReference type="PANTHER" id="PTHR35005">
    <property type="entry name" value="3-DEHYDRO-SCYLLO-INOSOSE HYDROLASE"/>
    <property type="match status" value="1"/>
</dbReference>
<evidence type="ECO:0000256" key="1">
    <source>
        <dbReference type="ARBA" id="ARBA00001947"/>
    </source>
</evidence>
<dbReference type="EMBL" id="WMZR01000006">
    <property type="protein sequence ID" value="MTS51120.1"/>
    <property type="molecule type" value="Genomic_DNA"/>
</dbReference>
<keyword evidence="4" id="KW-0862">Zinc</keyword>
<evidence type="ECO:0000256" key="4">
    <source>
        <dbReference type="ARBA" id="ARBA00022833"/>
    </source>
</evidence>
<keyword evidence="3" id="KW-0378">Hydrolase</keyword>
<comment type="caution">
    <text evidence="6">The sequence shown here is derived from an EMBL/GenBank/DDBJ whole genome shotgun (WGS) entry which is preliminary data.</text>
</comment>
<comment type="similarity">
    <text evidence="5">Belongs to the creatininase superfamily.</text>
</comment>
<evidence type="ECO:0000256" key="3">
    <source>
        <dbReference type="ARBA" id="ARBA00022801"/>
    </source>
</evidence>
<name>A0A0D8J542_9FIRM</name>
<organism evidence="6 8">
    <name type="scientific">Ruthenibacterium lactatiformans</name>
    <dbReference type="NCBI Taxonomy" id="1550024"/>
    <lineage>
        <taxon>Bacteria</taxon>
        <taxon>Bacillati</taxon>
        <taxon>Bacillota</taxon>
        <taxon>Clostridia</taxon>
        <taxon>Eubacteriales</taxon>
        <taxon>Oscillospiraceae</taxon>
        <taxon>Ruthenibacterium</taxon>
    </lineage>
</organism>
<evidence type="ECO:0000256" key="5">
    <source>
        <dbReference type="ARBA" id="ARBA00024029"/>
    </source>
</evidence>
<evidence type="ECO:0000313" key="9">
    <source>
        <dbReference type="Proteomes" id="UP000449193"/>
    </source>
</evidence>
<dbReference type="AlphaFoldDB" id="A0A0D8J542"/>
<protein>
    <submittedName>
        <fullName evidence="7">Creatininase family protein</fullName>
    </submittedName>
</protein>
<sequence length="268" mass="30729">MQVRWEYLTPPEFKKLVKEEQICILPLGILERHGEHLPYGTDGLSVHAIACRAAELEPCVVFPTYWFGQGHEASCFAGSVNFPPRLLYEMLEVLLDQIARNGFKKIVIFSGHGGNSHFLDYFAMTQLDREVDYTLYILRGAGKRQLALADMWETKYGHAGEEETSQIMAITPEGVVKLEQQVYEEPILPRMDLTQQVPGVHSGLWWYAKYPLHVTESPSHATKEKGERMIEARVLDLADRLRAIKEDKVLPSLQQEFYERVRRVPEGD</sequence>
<dbReference type="RefSeq" id="WP_050004596.1">
    <property type="nucleotide sequence ID" value="NZ_CAOJUJ010000013.1"/>
</dbReference>
<comment type="cofactor">
    <cofactor evidence="1">
        <name>Zn(2+)</name>
        <dbReference type="ChEBI" id="CHEBI:29105"/>
    </cofactor>
</comment>
<dbReference type="Gene3D" id="3.40.50.10310">
    <property type="entry name" value="Creatininase"/>
    <property type="match status" value="1"/>
</dbReference>
<keyword evidence="8" id="KW-1185">Reference proteome</keyword>
<evidence type="ECO:0000313" key="8">
    <source>
        <dbReference type="Proteomes" id="UP000032483"/>
    </source>
</evidence>
<dbReference type="Proteomes" id="UP000449193">
    <property type="component" value="Unassembled WGS sequence"/>
</dbReference>
<dbReference type="GO" id="GO:0009231">
    <property type="term" value="P:riboflavin biosynthetic process"/>
    <property type="evidence" value="ECO:0007669"/>
    <property type="project" value="TreeGrafter"/>
</dbReference>
<reference evidence="7 9" key="2">
    <citation type="journal article" date="2019" name="Nat. Med.">
        <title>A library of human gut bacterial isolates paired with longitudinal multiomics data enables mechanistic microbiome research.</title>
        <authorList>
            <person name="Poyet M."/>
            <person name="Groussin M."/>
            <person name="Gibbons S.M."/>
            <person name="Avila-Pacheco J."/>
            <person name="Jiang X."/>
            <person name="Kearney S.M."/>
            <person name="Perrotta A.R."/>
            <person name="Berdy B."/>
            <person name="Zhao S."/>
            <person name="Lieberman T.D."/>
            <person name="Swanson P.K."/>
            <person name="Smith M."/>
            <person name="Roesemann S."/>
            <person name="Alexander J.E."/>
            <person name="Rich S.A."/>
            <person name="Livny J."/>
            <person name="Vlamakis H."/>
            <person name="Clish C."/>
            <person name="Bullock K."/>
            <person name="Deik A."/>
            <person name="Scott J."/>
            <person name="Pierce K.A."/>
            <person name="Xavier R.J."/>
            <person name="Alm E.J."/>
        </authorList>
    </citation>
    <scope>NUCLEOTIDE SEQUENCE [LARGE SCALE GENOMIC DNA]</scope>
    <source>
        <strain evidence="7 9">BIOML-A7</strain>
    </source>
</reference>
<proteinExistence type="inferred from homology"/>
<dbReference type="EMBL" id="JXXK01000003">
    <property type="protein sequence ID" value="KJF40918.1"/>
    <property type="molecule type" value="Genomic_DNA"/>
</dbReference>
<dbReference type="InterPro" id="IPR024087">
    <property type="entry name" value="Creatininase-like_sf"/>
</dbReference>
<keyword evidence="2" id="KW-0479">Metal-binding</keyword>
<gene>
    <name evidence="7" type="ORF">GMD52_06165</name>
    <name evidence="6" type="ORF">TQ39_03600</name>
</gene>